<sequence>MNMFEVLNTEDETTVSSDKEPNLEDVRENDSTISSIEDKVTVTCANNEIGNWNSENKENEPRLSSRIGMLAGTEKLQALRSKEKELEASSSNIELISQYIKVPLQSNKTNIINKRSKSNEEIVQEDSKKISSEAEKHTECQITSILEEEHGFDVKGKKEQVQDNLQNIEIHKDLDGSSRIEQNKNTIKEKFQEERQKSNASSRKPSSSISQLDNKKNKRKTKGKKEKNEKVDIVSNISQTELNVTTRTDSKSIKTLINYYELSSEKSNVEGTADSKVEKTQVDDEKRDVSFSFKEPELFIKKVTITELSNQIEKLESYQRCKDSYPNISSNVIKALILASKKDVTFSLLNSLLFLVNLEKNKDIPLLLVSLEESDFFRSLKEMNDTTIIKTKTSELSPEKTVEVSEKQDLIIGVNIEEGGPPELDTKKEEKISAKDLRSQNDSKDKQAVLGTSDTVTTEITNDKEEKVGICWHILDEENKKKEQTTAQPFDKCNGFGVEKVLEGPDEGEITEVPIKKESLKDEKQLPEEISEYDPEERKEVFATGKTKVDTELTCSKQDNISFKGTKASEEESANREKDKSDDTEERKDMENEKGNSQEILGFKEVKEVTNKIIDKEEGNEDSEAERKEEKEPSLSGKKGEFLTQSLLEDIGKLGKGSVYANL</sequence>
<evidence type="ECO:0000313" key="2">
    <source>
        <dbReference type="EMBL" id="CCD26253.1"/>
    </source>
</evidence>
<evidence type="ECO:0000313" key="3">
    <source>
        <dbReference type="Proteomes" id="UP000000689"/>
    </source>
</evidence>
<feature type="compositionally biased region" description="Low complexity" evidence="1">
    <location>
        <begin position="198"/>
        <end position="210"/>
    </location>
</feature>
<accession>G0WEP2</accession>
<dbReference type="KEGG" id="ndi:NDAI_0H00790"/>
<protein>
    <submittedName>
        <fullName evidence="2">Uncharacterized protein</fullName>
    </submittedName>
</protein>
<reference evidence="2 3" key="1">
    <citation type="journal article" date="2011" name="Proc. Natl. Acad. Sci. U.S.A.">
        <title>Evolutionary erosion of yeast sex chromosomes by mating-type switching accidents.</title>
        <authorList>
            <person name="Gordon J.L."/>
            <person name="Armisen D."/>
            <person name="Proux-Wera E."/>
            <person name="Oheigeartaigh S.S."/>
            <person name="Byrne K.P."/>
            <person name="Wolfe K.H."/>
        </authorList>
    </citation>
    <scope>NUCLEOTIDE SEQUENCE [LARGE SCALE GENOMIC DNA]</scope>
    <source>
        <strain evidence="3">ATCC 10597 / BCRC 20456 / CBS 421 / NBRC 0211 / NRRL Y-12639</strain>
    </source>
</reference>
<feature type="compositionally biased region" description="Basic and acidic residues" evidence="1">
    <location>
        <begin position="117"/>
        <end position="136"/>
    </location>
</feature>
<feature type="compositionally biased region" description="Basic and acidic residues" evidence="1">
    <location>
        <begin position="17"/>
        <end position="32"/>
    </location>
</feature>
<dbReference type="HOGENOM" id="CLU_413927_0_0_1"/>
<feature type="compositionally biased region" description="Polar residues" evidence="1">
    <location>
        <begin position="553"/>
        <end position="563"/>
    </location>
</feature>
<feature type="compositionally biased region" description="Basic and acidic residues" evidence="1">
    <location>
        <begin position="514"/>
        <end position="527"/>
    </location>
</feature>
<proteinExistence type="predicted"/>
<feature type="region of interest" description="Disordered" evidence="1">
    <location>
        <begin position="190"/>
        <end position="232"/>
    </location>
</feature>
<dbReference type="AlphaFoldDB" id="G0WEP2"/>
<feature type="region of interest" description="Disordered" evidence="1">
    <location>
        <begin position="1"/>
        <end position="32"/>
    </location>
</feature>
<dbReference type="Proteomes" id="UP000000689">
    <property type="component" value="Chromosome 8"/>
</dbReference>
<dbReference type="EMBL" id="HE580274">
    <property type="protein sequence ID" value="CCD26253.1"/>
    <property type="molecule type" value="Genomic_DNA"/>
</dbReference>
<feature type="compositionally biased region" description="Basic residues" evidence="1">
    <location>
        <begin position="216"/>
        <end position="225"/>
    </location>
</feature>
<name>G0WEP2_NAUDC</name>
<feature type="compositionally biased region" description="Basic and acidic residues" evidence="1">
    <location>
        <begin position="536"/>
        <end position="551"/>
    </location>
</feature>
<feature type="region of interest" description="Disordered" evidence="1">
    <location>
        <begin position="503"/>
        <end position="643"/>
    </location>
</feature>
<gene>
    <name evidence="2" type="primary">NDAI0H00790</name>
    <name evidence="2" type="ordered locus">NDAI_0H00790</name>
</gene>
<dbReference type="GeneID" id="11495784"/>
<feature type="compositionally biased region" description="Basic and acidic residues" evidence="1">
    <location>
        <begin position="567"/>
        <end position="617"/>
    </location>
</feature>
<feature type="compositionally biased region" description="Basic and acidic residues" evidence="1">
    <location>
        <begin position="625"/>
        <end position="641"/>
    </location>
</feature>
<organism evidence="2 3">
    <name type="scientific">Naumovozyma dairenensis (strain ATCC 10597 / BCRC 20456 / CBS 421 / NBRC 0211 / NRRL Y-12639)</name>
    <name type="common">Saccharomyces dairenensis</name>
    <dbReference type="NCBI Taxonomy" id="1071378"/>
    <lineage>
        <taxon>Eukaryota</taxon>
        <taxon>Fungi</taxon>
        <taxon>Dikarya</taxon>
        <taxon>Ascomycota</taxon>
        <taxon>Saccharomycotina</taxon>
        <taxon>Saccharomycetes</taxon>
        <taxon>Saccharomycetales</taxon>
        <taxon>Saccharomycetaceae</taxon>
        <taxon>Naumovozyma</taxon>
    </lineage>
</organism>
<dbReference type="RefSeq" id="XP_003671496.1">
    <property type="nucleotide sequence ID" value="XM_003671448.1"/>
</dbReference>
<feature type="region of interest" description="Disordered" evidence="1">
    <location>
        <begin position="116"/>
        <end position="136"/>
    </location>
</feature>
<evidence type="ECO:0000256" key="1">
    <source>
        <dbReference type="SAM" id="MobiDB-lite"/>
    </source>
</evidence>
<keyword evidence="3" id="KW-1185">Reference proteome</keyword>